<name>A0A074RV19_9AGAM</name>
<feature type="compositionally biased region" description="Polar residues" evidence="1">
    <location>
        <begin position="1039"/>
        <end position="1052"/>
    </location>
</feature>
<feature type="compositionally biased region" description="Polar residues" evidence="1">
    <location>
        <begin position="678"/>
        <end position="690"/>
    </location>
</feature>
<dbReference type="Pfam" id="PF14616">
    <property type="entry name" value="Rua1_C"/>
    <property type="match status" value="1"/>
</dbReference>
<feature type="domain" description="Transcription regulator Rua1 C-terminal" evidence="2">
    <location>
        <begin position="853"/>
        <end position="976"/>
    </location>
</feature>
<dbReference type="OrthoDB" id="5595379at2759"/>
<feature type="compositionally biased region" description="Polar residues" evidence="1">
    <location>
        <begin position="512"/>
        <end position="530"/>
    </location>
</feature>
<dbReference type="PANTHER" id="PTHR28125:SF2">
    <property type="entry name" value="MEIOTIC EXPRESSION UP-REGULATED PROTEIN 26"/>
    <property type="match status" value="1"/>
</dbReference>
<dbReference type="AlphaFoldDB" id="A0A074RV19"/>
<comment type="caution">
    <text evidence="3">The sequence shown here is derived from an EMBL/GenBank/DDBJ whole genome shotgun (WGS) entry which is preliminary data.</text>
</comment>
<keyword evidence="4" id="KW-1185">Reference proteome</keyword>
<evidence type="ECO:0000256" key="1">
    <source>
        <dbReference type="SAM" id="MobiDB-lite"/>
    </source>
</evidence>
<reference evidence="3 4" key="1">
    <citation type="submission" date="2013-12" db="EMBL/GenBank/DDBJ databases">
        <authorList>
            <person name="Cubeta M."/>
            <person name="Pakala S."/>
            <person name="Fedorova N."/>
            <person name="Thomas E."/>
            <person name="Dean R."/>
            <person name="Jabaji S."/>
            <person name="Neate S."/>
            <person name="Toda T."/>
            <person name="Tavantzis S."/>
            <person name="Vilgalys R."/>
            <person name="Bharathan N."/>
            <person name="Pakala S."/>
            <person name="Losada L.S."/>
            <person name="Zafar N."/>
            <person name="Nierman W."/>
        </authorList>
    </citation>
    <scope>NUCLEOTIDE SEQUENCE [LARGE SCALE GENOMIC DNA]</scope>
    <source>
        <strain evidence="3 4">123E</strain>
    </source>
</reference>
<dbReference type="EMBL" id="AZST01000204">
    <property type="protein sequence ID" value="KEP50971.1"/>
    <property type="molecule type" value="Genomic_DNA"/>
</dbReference>
<evidence type="ECO:0000313" key="3">
    <source>
        <dbReference type="EMBL" id="KEP50971.1"/>
    </source>
</evidence>
<dbReference type="InterPro" id="IPR028012">
    <property type="entry name" value="Rua1_C"/>
</dbReference>
<dbReference type="HOGENOM" id="CLU_278391_0_0_1"/>
<feature type="compositionally biased region" description="Basic and acidic residues" evidence="1">
    <location>
        <begin position="573"/>
        <end position="587"/>
    </location>
</feature>
<dbReference type="Proteomes" id="UP000027456">
    <property type="component" value="Unassembled WGS sequence"/>
</dbReference>
<accession>A0A074RV19</accession>
<dbReference type="PANTHER" id="PTHR28125">
    <property type="entry name" value="MEIOTIC EXPRESSION UP-REGULATED PROTEIN 26"/>
    <property type="match status" value="1"/>
</dbReference>
<feature type="compositionally biased region" description="Acidic residues" evidence="1">
    <location>
        <begin position="1062"/>
        <end position="1073"/>
    </location>
</feature>
<sequence length="1091" mass="119378">MSTPKEALTTPSTRSGYRRNADSYVFSSPARDVGWSPGAANTPLGVLFCDNKTHSAYTSPVFESNPSPIHLSSRFPLSDTDRGTLSTIPPLHYGELDLASNELVTKEARALGVLPPPSSPLPFGTLFHSPLSRYPTDPPRFLSSPTKARVPRFPPPASPPPFICPPSSPHVPLDSGARRTQTRVKHTSQTVLSAPFLCYPSAEPLDDDPFLVRMQPIDDRLSEHSTAESSPSHLDSVTKHSVHLVIPGQVVHSRSTNVNNSSNHARNPRGQSNISNNHARDTRNPASRSDTVAHNHRFLSVESSSPTIPLASLTSTSSPLFSLLYEPKLEPQSNSWVAPLVHTPRSDYVDSTSLVTQSHMSTNATPPNPELVHQNSHLISTTTAHTLFPTPSLTSSLDTPSTGSMFPTPAHPTLFPSPDIMSSPVMRSSRRRVARGKLISKYATLTPMSELDLIGGSELPESSPDHRDAPYTRIKTRSGYVAQLHEPGSSRKELVQMEDSILKGTDHHASGDWSQVSHSGLSPNQPSTSVPPIESEQLERSSPVSSTKENSTESLLQGETLSSATFQGLNDSKQSKRAREEDNDRTPAIRKKARTFEESSTPASDTKAESSNQIDELLAVGRTTRSQARAVAALLALSTSKDDSSPVYGMPKEGALQDEIPKTPIARRTSDRLKHRSQLINETSHQVASKNQREEKSSKHSVVGRAPSRIVHAPSGGVTETLSSAPAEAGVSSNTRAKSKSGRTSQQVKSSQVCDGELEAGNIDQNQEVNHVPVPSDLLPRPDPSVVYAADGSILQRTFPEDLPIHESYPRWYRRNPVSAYFLDEDPVRSFVLGEAASAKPVPGWTPNAAPYFNLYTPRFVHGKSIGKVGLCAICVEPVWRGGEGRNVVLNTKISQYNYHMQYYHGISPKTGLPFSPPIAFRQTERKPSRIKCREREVVEEGKCHACEKWIPIETVTMADVLVRELFWWKHAACCHGTDRLAGDNNPYIEDNVYLKLQEYEEFCKKNEERTEELRSEGDSFGSPRMDGVGLEPEEDGGQTDTLPLSETTSMDQGGFVRGDDQECLTDSDSDLTDLDEEAEAVCALPMDDGA</sequence>
<evidence type="ECO:0000313" key="4">
    <source>
        <dbReference type="Proteomes" id="UP000027456"/>
    </source>
</evidence>
<feature type="compositionally biased region" description="Polar residues" evidence="1">
    <location>
        <begin position="731"/>
        <end position="753"/>
    </location>
</feature>
<feature type="compositionally biased region" description="Polar residues" evidence="1">
    <location>
        <begin position="1"/>
        <end position="15"/>
    </location>
</feature>
<gene>
    <name evidence="3" type="ORF">V565_069890</name>
</gene>
<feature type="region of interest" description="Disordered" evidence="1">
    <location>
        <begin position="672"/>
        <end position="754"/>
    </location>
</feature>
<feature type="compositionally biased region" description="Polar residues" evidence="1">
    <location>
        <begin position="598"/>
        <end position="612"/>
    </location>
</feature>
<feature type="region of interest" description="Disordered" evidence="1">
    <location>
        <begin position="1008"/>
        <end position="1073"/>
    </location>
</feature>
<feature type="compositionally biased region" description="Basic and acidic residues" evidence="1">
    <location>
        <begin position="1008"/>
        <end position="1018"/>
    </location>
</feature>
<feature type="compositionally biased region" description="Polar residues" evidence="1">
    <location>
        <begin position="254"/>
        <end position="277"/>
    </location>
</feature>
<feature type="region of interest" description="Disordered" evidence="1">
    <location>
        <begin position="1"/>
        <end position="21"/>
    </location>
</feature>
<proteinExistence type="predicted"/>
<feature type="region of interest" description="Disordered" evidence="1">
    <location>
        <begin position="505"/>
        <end position="612"/>
    </location>
</feature>
<organism evidence="3 4">
    <name type="scientific">Rhizoctonia solani 123E</name>
    <dbReference type="NCBI Taxonomy" id="1423351"/>
    <lineage>
        <taxon>Eukaryota</taxon>
        <taxon>Fungi</taxon>
        <taxon>Dikarya</taxon>
        <taxon>Basidiomycota</taxon>
        <taxon>Agaricomycotina</taxon>
        <taxon>Agaricomycetes</taxon>
        <taxon>Cantharellales</taxon>
        <taxon>Ceratobasidiaceae</taxon>
        <taxon>Rhizoctonia</taxon>
    </lineage>
</organism>
<feature type="compositionally biased region" description="Polar residues" evidence="1">
    <location>
        <begin position="540"/>
        <end position="572"/>
    </location>
</feature>
<dbReference type="STRING" id="1423351.A0A074RV19"/>
<protein>
    <submittedName>
        <fullName evidence="3">DUF4451 domain protein</fullName>
    </submittedName>
</protein>
<feature type="region of interest" description="Disordered" evidence="1">
    <location>
        <begin position="254"/>
        <end position="291"/>
    </location>
</feature>
<evidence type="ECO:0000259" key="2">
    <source>
        <dbReference type="Pfam" id="PF14616"/>
    </source>
</evidence>